<dbReference type="InterPro" id="IPR036286">
    <property type="entry name" value="LexA/Signal_pep-like_sf"/>
</dbReference>
<dbReference type="Pfam" id="PF10502">
    <property type="entry name" value="Peptidase_S26"/>
    <property type="match status" value="1"/>
</dbReference>
<accession>A0A8J4E840</accession>
<dbReference type="AlphaFoldDB" id="A0A8J4E840"/>
<dbReference type="Gene3D" id="2.10.109.10">
    <property type="entry name" value="Umud Fragment, subunit A"/>
    <property type="match status" value="1"/>
</dbReference>
<name>A0A8J4E840_9ACTN</name>
<evidence type="ECO:0000313" key="2">
    <source>
        <dbReference type="EMBL" id="GIJ64959.1"/>
    </source>
</evidence>
<comment type="caution">
    <text evidence="2">The sequence shown here is derived from an EMBL/GenBank/DDBJ whole genome shotgun (WGS) entry which is preliminary data.</text>
</comment>
<evidence type="ECO:0000313" key="3">
    <source>
        <dbReference type="Proteomes" id="UP000612585"/>
    </source>
</evidence>
<dbReference type="SUPFAM" id="SSF51306">
    <property type="entry name" value="LexA/Signal peptidase"/>
    <property type="match status" value="1"/>
</dbReference>
<reference evidence="2" key="1">
    <citation type="submission" date="2021-01" db="EMBL/GenBank/DDBJ databases">
        <title>Whole genome shotgun sequence of Virgisporangium aurantiacum NBRC 16421.</title>
        <authorList>
            <person name="Komaki H."/>
            <person name="Tamura T."/>
        </authorList>
    </citation>
    <scope>NUCLEOTIDE SEQUENCE</scope>
    <source>
        <strain evidence="2">NBRC 16421</strain>
    </source>
</reference>
<dbReference type="GO" id="GO:0004252">
    <property type="term" value="F:serine-type endopeptidase activity"/>
    <property type="evidence" value="ECO:0007669"/>
    <property type="project" value="InterPro"/>
</dbReference>
<keyword evidence="3" id="KW-1185">Reference proteome</keyword>
<gene>
    <name evidence="2" type="ORF">Vau01_124750</name>
</gene>
<sequence>MSLAAVLSSLAVVGLAALMGGAAKWLRRRSLVAVVTGDSMLPTYRSGDRVLVWRAPLGAVRPGQVVVIEQDPAEVGPDDPRSGPHLMIKRAVALPGDRVPSGCLFVLGGQSDGVI</sequence>
<dbReference type="CDD" id="cd06462">
    <property type="entry name" value="Peptidase_S24_S26"/>
    <property type="match status" value="1"/>
</dbReference>
<feature type="domain" description="Peptidase S26" evidence="1">
    <location>
        <begin position="33"/>
        <end position="99"/>
    </location>
</feature>
<proteinExistence type="predicted"/>
<dbReference type="GO" id="GO:0006465">
    <property type="term" value="P:signal peptide processing"/>
    <property type="evidence" value="ECO:0007669"/>
    <property type="project" value="InterPro"/>
</dbReference>
<evidence type="ECO:0000259" key="1">
    <source>
        <dbReference type="Pfam" id="PF10502"/>
    </source>
</evidence>
<dbReference type="InterPro" id="IPR019533">
    <property type="entry name" value="Peptidase_S26"/>
</dbReference>
<dbReference type="Proteomes" id="UP000612585">
    <property type="component" value="Unassembled WGS sequence"/>
</dbReference>
<dbReference type="RefSeq" id="WP_204014903.1">
    <property type="nucleotide sequence ID" value="NZ_BOPG01000142.1"/>
</dbReference>
<organism evidence="2 3">
    <name type="scientific">Virgisporangium aurantiacum</name>
    <dbReference type="NCBI Taxonomy" id="175570"/>
    <lineage>
        <taxon>Bacteria</taxon>
        <taxon>Bacillati</taxon>
        <taxon>Actinomycetota</taxon>
        <taxon>Actinomycetes</taxon>
        <taxon>Micromonosporales</taxon>
        <taxon>Micromonosporaceae</taxon>
        <taxon>Virgisporangium</taxon>
    </lineage>
</organism>
<protein>
    <recommendedName>
        <fullName evidence="1">Peptidase S26 domain-containing protein</fullName>
    </recommendedName>
</protein>
<dbReference type="EMBL" id="BOPG01000142">
    <property type="protein sequence ID" value="GIJ64959.1"/>
    <property type="molecule type" value="Genomic_DNA"/>
</dbReference>